<evidence type="ECO:0000313" key="3">
    <source>
        <dbReference type="EMBL" id="CCM05243.1"/>
    </source>
</evidence>
<dbReference type="EMBL" id="HE797183">
    <property type="protein sequence ID" value="CCM05243.1"/>
    <property type="molecule type" value="Genomic_DNA"/>
</dbReference>
<dbReference type="RefSeq" id="XP_012184526.1">
    <property type="nucleotide sequence ID" value="XM_012329136.1"/>
</dbReference>
<keyword evidence="2" id="KW-0472">Membrane</keyword>
<dbReference type="GeneID" id="24100154"/>
<gene>
    <name evidence="3" type="ORF">FIBRA_07453</name>
</gene>
<sequence length="105" mass="11792">MPMGMAVFDNDDVLSQDPSTSRKITLPFLGATYAFWITNSFAYLDLFIVVLTTLTLSRCFRNLREAFIEDHEVSSRISCDARFASQPGSSLATVPHTVDRELEEP</sequence>
<name>J4GEH5_9APHY</name>
<keyword evidence="4" id="KW-1185">Reference proteome</keyword>
<feature type="region of interest" description="Disordered" evidence="1">
    <location>
        <begin position="85"/>
        <end position="105"/>
    </location>
</feature>
<dbReference type="InParanoid" id="J4GEH5"/>
<evidence type="ECO:0000313" key="4">
    <source>
        <dbReference type="Proteomes" id="UP000006352"/>
    </source>
</evidence>
<dbReference type="HOGENOM" id="CLU_2236627_0_0_1"/>
<reference evidence="3 4" key="1">
    <citation type="journal article" date="2012" name="Appl. Environ. Microbiol.">
        <title>Short-read sequencing for genomic analysis of the brown rot fungus Fibroporia radiculosa.</title>
        <authorList>
            <person name="Tang J.D."/>
            <person name="Perkins A.D."/>
            <person name="Sonstegard T.S."/>
            <person name="Schroeder S.G."/>
            <person name="Burgess S.C."/>
            <person name="Diehl S.V."/>
        </authorList>
    </citation>
    <scope>NUCLEOTIDE SEQUENCE [LARGE SCALE GENOMIC DNA]</scope>
    <source>
        <strain evidence="3 4">TFFH 294</strain>
    </source>
</reference>
<feature type="transmembrane region" description="Helical" evidence="2">
    <location>
        <begin position="33"/>
        <end position="56"/>
    </location>
</feature>
<evidence type="ECO:0000256" key="1">
    <source>
        <dbReference type="SAM" id="MobiDB-lite"/>
    </source>
</evidence>
<keyword evidence="2" id="KW-0812">Transmembrane</keyword>
<dbReference type="Proteomes" id="UP000006352">
    <property type="component" value="Unassembled WGS sequence"/>
</dbReference>
<dbReference type="AlphaFoldDB" id="J4GEH5"/>
<proteinExistence type="predicted"/>
<accession>J4GEH5</accession>
<keyword evidence="2" id="KW-1133">Transmembrane helix</keyword>
<protein>
    <submittedName>
        <fullName evidence="3">Uncharacterized protein</fullName>
    </submittedName>
</protein>
<evidence type="ECO:0000256" key="2">
    <source>
        <dbReference type="SAM" id="Phobius"/>
    </source>
</evidence>
<organism evidence="3 4">
    <name type="scientific">Fibroporia radiculosa</name>
    <dbReference type="NCBI Taxonomy" id="599839"/>
    <lineage>
        <taxon>Eukaryota</taxon>
        <taxon>Fungi</taxon>
        <taxon>Dikarya</taxon>
        <taxon>Basidiomycota</taxon>
        <taxon>Agaricomycotina</taxon>
        <taxon>Agaricomycetes</taxon>
        <taxon>Polyporales</taxon>
        <taxon>Fibroporiaceae</taxon>
        <taxon>Fibroporia</taxon>
    </lineage>
</organism>